<evidence type="ECO:0000256" key="3">
    <source>
        <dbReference type="ARBA" id="ARBA00022777"/>
    </source>
</evidence>
<dbReference type="EMBL" id="CP045871">
    <property type="protein sequence ID" value="QGG80116.1"/>
    <property type="molecule type" value="Genomic_DNA"/>
</dbReference>
<evidence type="ECO:0000313" key="7">
    <source>
        <dbReference type="EMBL" id="QGG80116.1"/>
    </source>
</evidence>
<dbReference type="Gene3D" id="3.40.50.300">
    <property type="entry name" value="P-loop containing nucleotide triphosphate hydrolases"/>
    <property type="match status" value="1"/>
</dbReference>
<dbReference type="RefSeq" id="WP_153713620.1">
    <property type="nucleotide sequence ID" value="NZ_CP045871.1"/>
</dbReference>
<dbReference type="PANTHER" id="PTHR32309:SF31">
    <property type="entry name" value="CAPSULAR EXOPOLYSACCHARIDE FAMILY"/>
    <property type="match status" value="1"/>
</dbReference>
<name>A0A5Q2QDL1_9GAMM</name>
<dbReference type="InterPro" id="IPR005702">
    <property type="entry name" value="Wzc-like_C"/>
</dbReference>
<keyword evidence="3" id="KW-0418">Kinase</keyword>
<feature type="domain" description="AAA" evidence="6">
    <location>
        <begin position="99"/>
        <end position="213"/>
    </location>
</feature>
<dbReference type="PANTHER" id="PTHR32309">
    <property type="entry name" value="TYROSINE-PROTEIN KINASE"/>
    <property type="match status" value="1"/>
</dbReference>
<keyword evidence="8" id="KW-1185">Reference proteome</keyword>
<proteinExistence type="predicted"/>
<evidence type="ECO:0000256" key="5">
    <source>
        <dbReference type="ARBA" id="ARBA00023137"/>
    </source>
</evidence>
<keyword evidence="5" id="KW-0829">Tyrosine-protein kinase</keyword>
<dbReference type="InterPro" id="IPR027417">
    <property type="entry name" value="P-loop_NTPase"/>
</dbReference>
<dbReference type="KEGG" id="llp:GH975_05820"/>
<dbReference type="Proteomes" id="UP000388235">
    <property type="component" value="Chromosome"/>
</dbReference>
<dbReference type="Pfam" id="PF13614">
    <property type="entry name" value="AAA_31"/>
    <property type="match status" value="1"/>
</dbReference>
<sequence>MSRLYDAVQKSKGNLTAPVVAPAPAPIVEGARDRAQPPVAARKTRTIKVDTHSLKQNRVLSFDKNEPEAESFALLRTKVLHQMTVNGWNSLGITAPHEGAGKSLVAVNLAYSLLLEGNKNILLVDLDLRRPTLHKYFDFTPEFGLVDYVRNGTPLDQILVSPEGDPKLSVLPSKGRTLHSSETLTLPKMRELLWEMKSRYDDRIIIFDMPPCLITDDVMVSLPYVDCSILVAEDGRTKEDELKQAHLMLNEHGFLGVVLNRVKDTRKIYVY</sequence>
<evidence type="ECO:0000256" key="2">
    <source>
        <dbReference type="ARBA" id="ARBA00022741"/>
    </source>
</evidence>
<dbReference type="InterPro" id="IPR025669">
    <property type="entry name" value="AAA_dom"/>
</dbReference>
<dbReference type="OrthoDB" id="9775724at2"/>
<dbReference type="SUPFAM" id="SSF52540">
    <property type="entry name" value="P-loop containing nucleoside triphosphate hydrolases"/>
    <property type="match status" value="1"/>
</dbReference>
<keyword evidence="2" id="KW-0547">Nucleotide-binding</keyword>
<gene>
    <name evidence="7" type="ORF">GH975_05820</name>
</gene>
<evidence type="ECO:0000259" key="6">
    <source>
        <dbReference type="Pfam" id="PF13614"/>
    </source>
</evidence>
<evidence type="ECO:0000256" key="4">
    <source>
        <dbReference type="ARBA" id="ARBA00022840"/>
    </source>
</evidence>
<keyword evidence="1" id="KW-0808">Transferase</keyword>
<accession>A0A5Q2QDL1</accession>
<reference evidence="7 8" key="1">
    <citation type="submission" date="2019-11" db="EMBL/GenBank/DDBJ databases">
        <authorList>
            <person name="Khan S.A."/>
            <person name="Jeon C.O."/>
            <person name="Chun B.H."/>
        </authorList>
    </citation>
    <scope>NUCLEOTIDE SEQUENCE [LARGE SCALE GENOMIC DNA]</scope>
    <source>
        <strain evidence="7 8">IMCC 1097</strain>
    </source>
</reference>
<evidence type="ECO:0000313" key="8">
    <source>
        <dbReference type="Proteomes" id="UP000388235"/>
    </source>
</evidence>
<dbReference type="InterPro" id="IPR050445">
    <property type="entry name" value="Bact_polysacc_biosynth/exp"/>
</dbReference>
<dbReference type="AlphaFoldDB" id="A0A5Q2QDL1"/>
<organism evidence="7 8">
    <name type="scientific">Litorivicinus lipolyticus</name>
    <dbReference type="NCBI Taxonomy" id="418701"/>
    <lineage>
        <taxon>Bacteria</taxon>
        <taxon>Pseudomonadati</taxon>
        <taxon>Pseudomonadota</taxon>
        <taxon>Gammaproteobacteria</taxon>
        <taxon>Oceanospirillales</taxon>
        <taxon>Litorivicinaceae</taxon>
        <taxon>Litorivicinus</taxon>
    </lineage>
</organism>
<dbReference type="CDD" id="cd05387">
    <property type="entry name" value="BY-kinase"/>
    <property type="match status" value="1"/>
</dbReference>
<keyword evidence="4" id="KW-0067">ATP-binding</keyword>
<evidence type="ECO:0000256" key="1">
    <source>
        <dbReference type="ARBA" id="ARBA00022679"/>
    </source>
</evidence>
<protein>
    <submittedName>
        <fullName evidence="7">AAA family ATPase</fullName>
    </submittedName>
</protein>